<evidence type="ECO:0000313" key="1">
    <source>
        <dbReference type="EMBL" id="CAH2284610.1"/>
    </source>
</evidence>
<gene>
    <name evidence="1" type="ORF">PECUL_23A019477</name>
</gene>
<keyword evidence="2" id="KW-1185">Reference proteome</keyword>
<dbReference type="Gene3D" id="3.30.250.20">
    <property type="entry name" value="L1 transposable element, C-terminal domain"/>
    <property type="match status" value="1"/>
</dbReference>
<accession>A0AAD1S1T0</accession>
<dbReference type="AlphaFoldDB" id="A0AAD1S1T0"/>
<protein>
    <submittedName>
        <fullName evidence="1">Uncharacterized protein</fullName>
    </submittedName>
</protein>
<reference evidence="1" key="1">
    <citation type="submission" date="2022-03" db="EMBL/GenBank/DDBJ databases">
        <authorList>
            <person name="Alioto T."/>
            <person name="Alioto T."/>
            <person name="Gomez Garrido J."/>
        </authorList>
    </citation>
    <scope>NUCLEOTIDE SEQUENCE</scope>
</reference>
<dbReference type="EMBL" id="OW240915">
    <property type="protein sequence ID" value="CAH2284610.1"/>
    <property type="molecule type" value="Genomic_DNA"/>
</dbReference>
<sequence>MRALDGCFRLPAPTSRSTEVNRDVIVRFQNGPDRQAFLMSLWNKSPYDFEGHTLTFYPDLSRATLEWRRSLKPLTTELVRHNIPYKWSSPKCLLIPRDSGNLKIQEATEIKSTLQQLELPMTPEGTIPTTQVPQPHTWDPAKVHSFVPAAKQSNSASAAIS</sequence>
<dbReference type="InterPro" id="IPR042566">
    <property type="entry name" value="L1_C"/>
</dbReference>
<organism evidence="1 2">
    <name type="scientific">Pelobates cultripes</name>
    <name type="common">Western spadefoot toad</name>
    <dbReference type="NCBI Taxonomy" id="61616"/>
    <lineage>
        <taxon>Eukaryota</taxon>
        <taxon>Metazoa</taxon>
        <taxon>Chordata</taxon>
        <taxon>Craniata</taxon>
        <taxon>Vertebrata</taxon>
        <taxon>Euteleostomi</taxon>
        <taxon>Amphibia</taxon>
        <taxon>Batrachia</taxon>
        <taxon>Anura</taxon>
        <taxon>Pelobatoidea</taxon>
        <taxon>Pelobatidae</taxon>
        <taxon>Pelobates</taxon>
    </lineage>
</organism>
<name>A0AAD1S1T0_PELCU</name>
<dbReference type="Proteomes" id="UP001295444">
    <property type="component" value="Chromosome 04"/>
</dbReference>
<evidence type="ECO:0000313" key="2">
    <source>
        <dbReference type="Proteomes" id="UP001295444"/>
    </source>
</evidence>
<proteinExistence type="predicted"/>